<proteinExistence type="predicted"/>
<evidence type="ECO:0000313" key="3">
    <source>
        <dbReference type="Proteomes" id="UP000178419"/>
    </source>
</evidence>
<dbReference type="AlphaFoldDB" id="A0A1F7Y0D4"/>
<keyword evidence="1" id="KW-0472">Membrane</keyword>
<feature type="transmembrane region" description="Helical" evidence="1">
    <location>
        <begin position="6"/>
        <end position="28"/>
    </location>
</feature>
<comment type="caution">
    <text evidence="2">The sequence shown here is derived from an EMBL/GenBank/DDBJ whole genome shotgun (WGS) entry which is preliminary data.</text>
</comment>
<keyword evidence="1" id="KW-0812">Transmembrane</keyword>
<accession>A0A1F7Y0D4</accession>
<organism evidence="2 3">
    <name type="scientific">Candidatus Woesebacteria bacterium RIFCSPHIGHO2_01_FULL_38_9</name>
    <dbReference type="NCBI Taxonomy" id="1802492"/>
    <lineage>
        <taxon>Bacteria</taxon>
        <taxon>Candidatus Woeseibacteriota</taxon>
    </lineage>
</organism>
<protein>
    <submittedName>
        <fullName evidence="2">Uncharacterized protein</fullName>
    </submittedName>
</protein>
<keyword evidence="1" id="KW-1133">Transmembrane helix</keyword>
<evidence type="ECO:0000256" key="1">
    <source>
        <dbReference type="SAM" id="Phobius"/>
    </source>
</evidence>
<evidence type="ECO:0000313" key="2">
    <source>
        <dbReference type="EMBL" id="OGM19985.1"/>
    </source>
</evidence>
<sequence>MAKKSNLSTFLGIIILIFGVAAGVLLVAQVQDFRNRAKEKEENMYDVCHKTLNPDEPWEQIKITSENLEEHLNHGDVLGECPEEEGD</sequence>
<gene>
    <name evidence="2" type="ORF">A2714_04930</name>
</gene>
<reference evidence="2 3" key="1">
    <citation type="journal article" date="2016" name="Nat. Commun.">
        <title>Thousands of microbial genomes shed light on interconnected biogeochemical processes in an aquifer system.</title>
        <authorList>
            <person name="Anantharaman K."/>
            <person name="Brown C.T."/>
            <person name="Hug L.A."/>
            <person name="Sharon I."/>
            <person name="Castelle C.J."/>
            <person name="Probst A.J."/>
            <person name="Thomas B.C."/>
            <person name="Singh A."/>
            <person name="Wilkins M.J."/>
            <person name="Karaoz U."/>
            <person name="Brodie E.L."/>
            <person name="Williams K.H."/>
            <person name="Hubbard S.S."/>
            <person name="Banfield J.F."/>
        </authorList>
    </citation>
    <scope>NUCLEOTIDE SEQUENCE [LARGE SCALE GENOMIC DNA]</scope>
</reference>
<name>A0A1F7Y0D4_9BACT</name>
<dbReference type="EMBL" id="MGGE01000055">
    <property type="protein sequence ID" value="OGM19985.1"/>
    <property type="molecule type" value="Genomic_DNA"/>
</dbReference>
<dbReference type="Proteomes" id="UP000178419">
    <property type="component" value="Unassembled WGS sequence"/>
</dbReference>